<organism evidence="2 3">
    <name type="scientific">Inhella proteolytica</name>
    <dbReference type="NCBI Taxonomy" id="2795029"/>
    <lineage>
        <taxon>Bacteria</taxon>
        <taxon>Pseudomonadati</taxon>
        <taxon>Pseudomonadota</taxon>
        <taxon>Betaproteobacteria</taxon>
        <taxon>Burkholderiales</taxon>
        <taxon>Sphaerotilaceae</taxon>
        <taxon>Inhella</taxon>
    </lineage>
</organism>
<evidence type="ECO:0000259" key="1">
    <source>
        <dbReference type="Pfam" id="PF14300"/>
    </source>
</evidence>
<dbReference type="EMBL" id="JAEDAK010000018">
    <property type="protein sequence ID" value="MBH9579100.1"/>
    <property type="molecule type" value="Genomic_DNA"/>
</dbReference>
<evidence type="ECO:0000313" key="2">
    <source>
        <dbReference type="EMBL" id="MBH9579100.1"/>
    </source>
</evidence>
<dbReference type="Proteomes" id="UP000613266">
    <property type="component" value="Unassembled WGS sequence"/>
</dbReference>
<sequence>MPSAPFEIADATAFCSALNAAIWSRVPETGALAQRLSLLTHHERAFLSVDMFGRDALCEGVGHFFEHEQGELYEVVISGLREIRADALAETLIKYVSIVFGETVPTDEFQRQRILDANREAEEEADELFRHFLDMHGELEKRLSEWSRANRQHFRV</sequence>
<protein>
    <submittedName>
        <fullName evidence="2">DUF4375 domain-containing protein</fullName>
    </submittedName>
</protein>
<evidence type="ECO:0000313" key="3">
    <source>
        <dbReference type="Proteomes" id="UP000613266"/>
    </source>
</evidence>
<comment type="caution">
    <text evidence="2">The sequence shown here is derived from an EMBL/GenBank/DDBJ whole genome shotgun (WGS) entry which is preliminary data.</text>
</comment>
<gene>
    <name evidence="2" type="ORF">I7X39_19585</name>
</gene>
<dbReference type="Pfam" id="PF14300">
    <property type="entry name" value="DMP19"/>
    <property type="match status" value="1"/>
</dbReference>
<dbReference type="RefSeq" id="WP_198112871.1">
    <property type="nucleotide sequence ID" value="NZ_JAEDAK010000018.1"/>
</dbReference>
<feature type="domain" description="DNA mimic protein DMP19 C-terminal" evidence="1">
    <location>
        <begin position="39"/>
        <end position="150"/>
    </location>
</feature>
<accession>A0A931J6F3</accession>
<name>A0A931J6F3_9BURK</name>
<dbReference type="Gene3D" id="1.20.1420.60">
    <property type="match status" value="1"/>
</dbReference>
<dbReference type="InterPro" id="IPR025402">
    <property type="entry name" value="DMP19_C"/>
</dbReference>
<proteinExistence type="predicted"/>
<keyword evidence="3" id="KW-1185">Reference proteome</keyword>
<reference evidence="2" key="1">
    <citation type="submission" date="2020-12" db="EMBL/GenBank/DDBJ databases">
        <title>The genome sequence of Inhella sp. 1Y17.</title>
        <authorList>
            <person name="Liu Y."/>
        </authorList>
    </citation>
    <scope>NUCLEOTIDE SEQUENCE</scope>
    <source>
        <strain evidence="2">1Y17</strain>
    </source>
</reference>
<dbReference type="AlphaFoldDB" id="A0A931J6F3"/>